<evidence type="ECO:0000313" key="2">
    <source>
        <dbReference type="Proteomes" id="UP000298652"/>
    </source>
</evidence>
<keyword evidence="2" id="KW-1185">Reference proteome</keyword>
<sequence length="29" mass="3385">MRHSLRRVWGGIWPIRCLGNGLSPFAQEF</sequence>
<dbReference type="Proteomes" id="UP000298652">
    <property type="component" value="Chromosome 7"/>
</dbReference>
<organism evidence="1 2">
    <name type="scientific">Setaria viridis</name>
    <name type="common">Green bristlegrass</name>
    <name type="synonym">Setaria italica subsp. viridis</name>
    <dbReference type="NCBI Taxonomy" id="4556"/>
    <lineage>
        <taxon>Eukaryota</taxon>
        <taxon>Viridiplantae</taxon>
        <taxon>Streptophyta</taxon>
        <taxon>Embryophyta</taxon>
        <taxon>Tracheophyta</taxon>
        <taxon>Spermatophyta</taxon>
        <taxon>Magnoliopsida</taxon>
        <taxon>Liliopsida</taxon>
        <taxon>Poales</taxon>
        <taxon>Poaceae</taxon>
        <taxon>PACMAD clade</taxon>
        <taxon>Panicoideae</taxon>
        <taxon>Panicodae</taxon>
        <taxon>Paniceae</taxon>
        <taxon>Cenchrinae</taxon>
        <taxon>Setaria</taxon>
    </lineage>
</organism>
<dbReference type="AlphaFoldDB" id="A0A4U6TUR2"/>
<dbReference type="EMBL" id="CM016558">
    <property type="protein sequence ID" value="TKW05912.1"/>
    <property type="molecule type" value="Genomic_DNA"/>
</dbReference>
<accession>A0A4U6TUR2</accession>
<dbReference type="Gramene" id="TKW05912">
    <property type="protein sequence ID" value="TKW05912"/>
    <property type="gene ID" value="SEVIR_7G207250v2"/>
</dbReference>
<reference evidence="1" key="1">
    <citation type="submission" date="2019-03" db="EMBL/GenBank/DDBJ databases">
        <title>WGS assembly of Setaria viridis.</title>
        <authorList>
            <person name="Huang P."/>
            <person name="Jenkins J."/>
            <person name="Grimwood J."/>
            <person name="Barry K."/>
            <person name="Healey A."/>
            <person name="Mamidi S."/>
            <person name="Sreedasyam A."/>
            <person name="Shu S."/>
            <person name="Feldman M."/>
            <person name="Wu J."/>
            <person name="Yu Y."/>
            <person name="Chen C."/>
            <person name="Johnson J."/>
            <person name="Rokhsar D."/>
            <person name="Baxter I."/>
            <person name="Schmutz J."/>
            <person name="Brutnell T."/>
            <person name="Kellogg E."/>
        </authorList>
    </citation>
    <scope>NUCLEOTIDE SEQUENCE [LARGE SCALE GENOMIC DNA]</scope>
</reference>
<protein>
    <submittedName>
        <fullName evidence="1">Uncharacterized protein</fullName>
    </submittedName>
</protein>
<name>A0A4U6TUR2_SETVI</name>
<gene>
    <name evidence="1" type="ORF">SEVIR_7G207250v2</name>
</gene>
<proteinExistence type="predicted"/>
<evidence type="ECO:0000313" key="1">
    <source>
        <dbReference type="EMBL" id="TKW05912.1"/>
    </source>
</evidence>